<dbReference type="Pfam" id="PF12698">
    <property type="entry name" value="ABC2_membrane_3"/>
    <property type="match status" value="1"/>
</dbReference>
<dbReference type="GO" id="GO:0140359">
    <property type="term" value="F:ABC-type transporter activity"/>
    <property type="evidence" value="ECO:0007669"/>
    <property type="project" value="InterPro"/>
</dbReference>
<evidence type="ECO:0000256" key="2">
    <source>
        <dbReference type="ARBA" id="ARBA00022692"/>
    </source>
</evidence>
<evidence type="ECO:0000313" key="9">
    <source>
        <dbReference type="Proteomes" id="UP001229955"/>
    </source>
</evidence>
<dbReference type="GO" id="GO:0016020">
    <property type="term" value="C:membrane"/>
    <property type="evidence" value="ECO:0007669"/>
    <property type="project" value="UniProtKB-SubCell"/>
</dbReference>
<dbReference type="EMBL" id="CP130613">
    <property type="protein sequence ID" value="WKW16372.1"/>
    <property type="molecule type" value="Genomic_DNA"/>
</dbReference>
<proteinExistence type="predicted"/>
<protein>
    <submittedName>
        <fullName evidence="8">ABC transporter permease</fullName>
    </submittedName>
</protein>
<feature type="transmembrane region" description="Helical" evidence="5">
    <location>
        <begin position="299"/>
        <end position="323"/>
    </location>
</feature>
<evidence type="ECO:0000259" key="6">
    <source>
        <dbReference type="Pfam" id="PF12698"/>
    </source>
</evidence>
<evidence type="ECO:0000256" key="1">
    <source>
        <dbReference type="ARBA" id="ARBA00004141"/>
    </source>
</evidence>
<feature type="domain" description="ABC-2 type transporter transmembrane" evidence="6">
    <location>
        <begin position="20"/>
        <end position="406"/>
    </location>
</feature>
<feature type="transmembrane region" description="Helical" evidence="5">
    <location>
        <begin position="193"/>
        <end position="214"/>
    </location>
</feature>
<organism evidence="8 9">
    <name type="scientific">Pseudogemmatithrix spongiicola</name>
    <dbReference type="NCBI Taxonomy" id="3062599"/>
    <lineage>
        <taxon>Bacteria</taxon>
        <taxon>Pseudomonadati</taxon>
        <taxon>Gemmatimonadota</taxon>
        <taxon>Gemmatimonadia</taxon>
        <taxon>Gemmatimonadales</taxon>
        <taxon>Gemmatimonadaceae</taxon>
        <taxon>Pseudogemmatithrix</taxon>
    </lineage>
</organism>
<dbReference type="RefSeq" id="WP_367886320.1">
    <property type="nucleotide sequence ID" value="NZ_CP130612.1"/>
</dbReference>
<comment type="subcellular location">
    <subcellularLocation>
        <location evidence="1">Membrane</location>
        <topology evidence="1">Multi-pass membrane protein</topology>
    </subcellularLocation>
</comment>
<dbReference type="EMBL" id="CP130612">
    <property type="protein sequence ID" value="WKW13465.1"/>
    <property type="molecule type" value="Genomic_DNA"/>
</dbReference>
<accession>A0AA49JWI5</accession>
<dbReference type="InterPro" id="IPR013525">
    <property type="entry name" value="ABC2_TM"/>
</dbReference>
<dbReference type="KEGG" id="pspc:Strain318_002786"/>
<evidence type="ECO:0000313" key="8">
    <source>
        <dbReference type="EMBL" id="WKW16372.1"/>
    </source>
</evidence>
<keyword evidence="4 5" id="KW-0472">Membrane</keyword>
<dbReference type="AlphaFoldDB" id="A0AA49K229"/>
<evidence type="ECO:0000256" key="5">
    <source>
        <dbReference type="SAM" id="Phobius"/>
    </source>
</evidence>
<keyword evidence="9" id="KW-1185">Reference proteome</keyword>
<evidence type="ECO:0000256" key="3">
    <source>
        <dbReference type="ARBA" id="ARBA00022989"/>
    </source>
</evidence>
<evidence type="ECO:0000256" key="4">
    <source>
        <dbReference type="ARBA" id="ARBA00023136"/>
    </source>
</evidence>
<accession>A0AA49K229</accession>
<evidence type="ECO:0000313" key="7">
    <source>
        <dbReference type="EMBL" id="WKW13465.1"/>
    </source>
</evidence>
<gene>
    <name evidence="7" type="ORF">Strain138_002786</name>
    <name evidence="8" type="ORF">Strain318_002786</name>
</gene>
<dbReference type="Proteomes" id="UP001229955">
    <property type="component" value="Chromosome"/>
</dbReference>
<sequence length="432" mass="46075">MAKLWTVIKREYLERVRTVWFLIVTLFGPVFFAAIMILPGYLSVKGMREARVTGLTIVDASGAGLGQRVAERLATPALTSGSDAAAMARVDTVAQGDLPAIEATLLEAVRTKQISGVLVLDTGTVASGRARYFGRDAGSVGQIDAIEGAARTAILATRLEGAGLDAQSASALARVRVSIATQKVTDKGLEGSGLAATIFGFGVTFLLYMSILLYGQNVLRGVLEEKTTRVAEVVVSSVSPDKLLAGKIIGVGAVGLTQMLVWTTSGILFWTQRARIFEAMGLPALPSLVFPTIDPLVLAALLLFFVLGYAFYATLFAAVGAMVGSLEEAQQAAQPVMMLLVFSIIFVQPVATSPDGQLAHTMSWLPFSSPIIMPMRMTASPVPAWEIVGSLAVLALACAFVTWLSARIYRVGLLMYGKRPSIKELMRWIKQA</sequence>
<keyword evidence="3 5" id="KW-1133">Transmembrane helix</keyword>
<reference evidence="8" key="1">
    <citation type="submission" date="2023-07" db="EMBL/GenBank/DDBJ databases">
        <authorList>
            <person name="Haufschild T."/>
            <person name="Kallscheuer N."/>
            <person name="Hammer J."/>
            <person name="Kohn T."/>
            <person name="Kabuu M."/>
            <person name="Jogler M."/>
            <person name="Wohfarth N."/>
            <person name="Heuer A."/>
            <person name="Rohde M."/>
            <person name="van Teeseling M.C.F."/>
            <person name="Jogler C."/>
        </authorList>
    </citation>
    <scope>NUCLEOTIDE SEQUENCE</scope>
    <source>
        <strain evidence="7">Strain 138</strain>
        <strain evidence="8">Strain 318</strain>
    </source>
</reference>
<feature type="transmembrane region" description="Helical" evidence="5">
    <location>
        <begin position="387"/>
        <end position="409"/>
    </location>
</feature>
<feature type="transmembrane region" description="Helical" evidence="5">
    <location>
        <begin position="20"/>
        <end position="42"/>
    </location>
</feature>
<keyword evidence="2 5" id="KW-0812">Transmembrane</keyword>
<dbReference type="PANTHER" id="PTHR43471">
    <property type="entry name" value="ABC TRANSPORTER PERMEASE"/>
    <property type="match status" value="1"/>
</dbReference>
<feature type="transmembrane region" description="Helical" evidence="5">
    <location>
        <begin position="248"/>
        <end position="269"/>
    </location>
</feature>
<name>A0AA49K229_9BACT</name>